<dbReference type="Pfam" id="PF03931">
    <property type="entry name" value="Skp1_POZ"/>
    <property type="match status" value="1"/>
</dbReference>
<gene>
    <name evidence="5" type="ORF">M427DRAFT_28685</name>
</gene>
<dbReference type="SUPFAM" id="SSF54695">
    <property type="entry name" value="POZ domain"/>
    <property type="match status" value="1"/>
</dbReference>
<feature type="compositionally biased region" description="Acidic residues" evidence="3">
    <location>
        <begin position="144"/>
        <end position="167"/>
    </location>
</feature>
<dbReference type="InterPro" id="IPR001232">
    <property type="entry name" value="SKP1-like"/>
</dbReference>
<evidence type="ECO:0000256" key="2">
    <source>
        <dbReference type="ARBA" id="ARBA00022786"/>
    </source>
</evidence>
<protein>
    <recommendedName>
        <fullName evidence="4">SKP1 component POZ domain-containing protein</fullName>
    </recommendedName>
</protein>
<evidence type="ECO:0000259" key="4">
    <source>
        <dbReference type="Pfam" id="PF03931"/>
    </source>
</evidence>
<organism evidence="5 6">
    <name type="scientific">Gonapodya prolifera (strain JEL478)</name>
    <name type="common">Monoblepharis prolifera</name>
    <dbReference type="NCBI Taxonomy" id="1344416"/>
    <lineage>
        <taxon>Eukaryota</taxon>
        <taxon>Fungi</taxon>
        <taxon>Fungi incertae sedis</taxon>
        <taxon>Chytridiomycota</taxon>
        <taxon>Chytridiomycota incertae sedis</taxon>
        <taxon>Monoblepharidomycetes</taxon>
        <taxon>Monoblepharidales</taxon>
        <taxon>Gonapodyaceae</taxon>
        <taxon>Gonapodya</taxon>
    </lineage>
</organism>
<evidence type="ECO:0000313" key="5">
    <source>
        <dbReference type="EMBL" id="KXS19774.1"/>
    </source>
</evidence>
<dbReference type="InterPro" id="IPR016897">
    <property type="entry name" value="SKP1"/>
</dbReference>
<evidence type="ECO:0000256" key="1">
    <source>
        <dbReference type="ARBA" id="ARBA00009993"/>
    </source>
</evidence>
<dbReference type="SUPFAM" id="SSF81382">
    <property type="entry name" value="Skp1 dimerisation domain-like"/>
    <property type="match status" value="1"/>
</dbReference>
<dbReference type="Proteomes" id="UP000070544">
    <property type="component" value="Unassembled WGS sequence"/>
</dbReference>
<evidence type="ECO:0000313" key="6">
    <source>
        <dbReference type="Proteomes" id="UP000070544"/>
    </source>
</evidence>
<dbReference type="Gene3D" id="3.30.710.10">
    <property type="entry name" value="Potassium Channel Kv1.1, Chain A"/>
    <property type="match status" value="1"/>
</dbReference>
<dbReference type="PANTHER" id="PTHR11165">
    <property type="entry name" value="SKP1"/>
    <property type="match status" value="1"/>
</dbReference>
<dbReference type="GO" id="GO:0006511">
    <property type="term" value="P:ubiquitin-dependent protein catabolic process"/>
    <property type="evidence" value="ECO:0007669"/>
    <property type="project" value="InterPro"/>
</dbReference>
<keyword evidence="2" id="KW-0833">Ubl conjugation pathway</keyword>
<dbReference type="InterPro" id="IPR016073">
    <property type="entry name" value="Skp1_comp_POZ"/>
</dbReference>
<keyword evidence="6" id="KW-1185">Reference proteome</keyword>
<dbReference type="AlphaFoldDB" id="A0A139ASX3"/>
<dbReference type="InterPro" id="IPR011333">
    <property type="entry name" value="SKP1/BTB/POZ_sf"/>
</dbReference>
<reference evidence="5 6" key="1">
    <citation type="journal article" date="2015" name="Genome Biol. Evol.">
        <title>Phylogenomic analyses indicate that early fungi evolved digesting cell walls of algal ancestors of land plants.</title>
        <authorList>
            <person name="Chang Y."/>
            <person name="Wang S."/>
            <person name="Sekimoto S."/>
            <person name="Aerts A.L."/>
            <person name="Choi C."/>
            <person name="Clum A."/>
            <person name="LaButti K.M."/>
            <person name="Lindquist E.A."/>
            <person name="Yee Ngan C."/>
            <person name="Ohm R.A."/>
            <person name="Salamov A.A."/>
            <person name="Grigoriev I.V."/>
            <person name="Spatafora J.W."/>
            <person name="Berbee M.L."/>
        </authorList>
    </citation>
    <scope>NUCLEOTIDE SEQUENCE [LARGE SCALE GENOMIC DNA]</scope>
    <source>
        <strain evidence="5 6">JEL478</strain>
    </source>
</reference>
<feature type="domain" description="SKP1 component POZ" evidence="4">
    <location>
        <begin position="16"/>
        <end position="82"/>
    </location>
</feature>
<accession>A0A139ASX3</accession>
<dbReference type="SMART" id="SM00512">
    <property type="entry name" value="Skp1"/>
    <property type="match status" value="1"/>
</dbReference>
<dbReference type="OrthoDB" id="10451050at2759"/>
<comment type="similarity">
    <text evidence="1">Belongs to the SKP1 family.</text>
</comment>
<dbReference type="InterPro" id="IPR036296">
    <property type="entry name" value="SKP1-like_dim_sf"/>
</dbReference>
<sequence>MPTAVLADAGSTSSLSVTLKTLDGSSFTVPFKLLVPSTTVRSFVEERVNSSPKGLNHVDFEVKHCTPDILEKVLGYLKEHENDGPYDESTFKSDPERDAQYEDLDNDELMQFLMVATQVLEIPAAGHMAAEIFAARINNKSEEEIRDEFDPENLDEIEEDDDEEEDA</sequence>
<evidence type="ECO:0000256" key="3">
    <source>
        <dbReference type="SAM" id="MobiDB-lite"/>
    </source>
</evidence>
<proteinExistence type="inferred from homology"/>
<dbReference type="EMBL" id="KQ965737">
    <property type="protein sequence ID" value="KXS19774.1"/>
    <property type="molecule type" value="Genomic_DNA"/>
</dbReference>
<feature type="region of interest" description="Disordered" evidence="3">
    <location>
        <begin position="141"/>
        <end position="167"/>
    </location>
</feature>
<name>A0A139ASX3_GONPJ</name>